<evidence type="ECO:0000256" key="2">
    <source>
        <dbReference type="ARBA" id="ARBA00024035"/>
    </source>
</evidence>
<accession>A0A521C3P5</accession>
<dbReference type="EMBL" id="FXTM01000009">
    <property type="protein sequence ID" value="SMO54062.1"/>
    <property type="molecule type" value="Genomic_DNA"/>
</dbReference>
<evidence type="ECO:0000313" key="6">
    <source>
        <dbReference type="Proteomes" id="UP000317315"/>
    </source>
</evidence>
<feature type="domain" description="S-adenosyl-l-methionine hydroxide adenosyltransferase N-terminal" evidence="3">
    <location>
        <begin position="5"/>
        <end position="143"/>
    </location>
</feature>
<dbReference type="InterPro" id="IPR046470">
    <property type="entry name" value="SAM_HAT_C"/>
</dbReference>
<evidence type="ECO:0008006" key="7">
    <source>
        <dbReference type="Google" id="ProtNLM"/>
    </source>
</evidence>
<evidence type="ECO:0000259" key="4">
    <source>
        <dbReference type="Pfam" id="PF20257"/>
    </source>
</evidence>
<organism evidence="5 6">
    <name type="scientific">Balnearium lithotrophicum</name>
    <dbReference type="NCBI Taxonomy" id="223788"/>
    <lineage>
        <taxon>Bacteria</taxon>
        <taxon>Pseudomonadati</taxon>
        <taxon>Aquificota</taxon>
        <taxon>Aquificia</taxon>
        <taxon>Desulfurobacteriales</taxon>
        <taxon>Desulfurobacteriaceae</taxon>
        <taxon>Balnearium</taxon>
    </lineage>
</organism>
<dbReference type="InterPro" id="IPR046469">
    <property type="entry name" value="SAM_HAT_N"/>
</dbReference>
<keyword evidence="1" id="KW-0949">S-adenosyl-L-methionine</keyword>
<name>A0A521C3P5_9BACT</name>
<proteinExistence type="inferred from homology"/>
<dbReference type="InterPro" id="IPR002747">
    <property type="entry name" value="SAM_OH_AdoTrfase"/>
</dbReference>
<comment type="similarity">
    <text evidence="2">Belongs to the SAM hydrolase / SAM-dependent halogenase family.</text>
</comment>
<gene>
    <name evidence="5" type="ORF">SAMN06269117_10959</name>
</gene>
<dbReference type="PANTHER" id="PTHR35092:SF1">
    <property type="entry name" value="CHLORINASE MJ1651"/>
    <property type="match status" value="1"/>
</dbReference>
<dbReference type="PIRSF" id="PIRSF006779">
    <property type="entry name" value="UCP006779"/>
    <property type="match status" value="1"/>
</dbReference>
<dbReference type="Gene3D" id="3.40.50.10790">
    <property type="entry name" value="S-adenosyl-l-methionine hydroxide adenosyltransferase, N-terminal"/>
    <property type="match status" value="1"/>
</dbReference>
<dbReference type="OrthoDB" id="9792195at2"/>
<reference evidence="5 6" key="1">
    <citation type="submission" date="2017-05" db="EMBL/GenBank/DDBJ databases">
        <authorList>
            <person name="Varghese N."/>
            <person name="Submissions S."/>
        </authorList>
    </citation>
    <scope>NUCLEOTIDE SEQUENCE [LARGE SCALE GENOMIC DNA]</scope>
    <source>
        <strain evidence="5 6">DSM 16304</strain>
    </source>
</reference>
<dbReference type="Gene3D" id="2.40.30.90">
    <property type="entry name" value="Bacterial fluorinating enzyme like"/>
    <property type="match status" value="1"/>
</dbReference>
<dbReference type="InterPro" id="IPR023227">
    <property type="entry name" value="SAM_OH_AdoTrfase_C_sf"/>
</dbReference>
<dbReference type="SUPFAM" id="SSF102522">
    <property type="entry name" value="Bacterial fluorinating enzyme, N-terminal domain"/>
    <property type="match status" value="1"/>
</dbReference>
<dbReference type="InterPro" id="IPR023228">
    <property type="entry name" value="SAM_OH_AdoTrfase_N_sf"/>
</dbReference>
<dbReference type="SUPFAM" id="SSF101852">
    <property type="entry name" value="Bacterial fluorinating enzyme, C-terminal domain"/>
    <property type="match status" value="1"/>
</dbReference>
<sequence>MSNVIAVISDYGLKDHYVGTVHGVIYQNNPEAKVIDITHFVRPFDVVDGALKLKWSYKYYPIGTVFLCLVDPNPKDELIIVTTEKYFVVCPNNGIGSLMFEEEPAGSVYRITAEHYFISGLGNFRGRNQLAPIAAELARLQSPIYLGEEVEIGKLKRFRLPDPQRLGENMYETLVLDVDYFGNLILNFRYQGSLPKEVEINGVKITNSSETFRGERKGELFVSVNPENYLQVVAYMGNASKLLNATRGTKVKISF</sequence>
<dbReference type="Pfam" id="PF20257">
    <property type="entry name" value="SAM_HAT_C"/>
    <property type="match status" value="1"/>
</dbReference>
<keyword evidence="6" id="KW-1185">Reference proteome</keyword>
<dbReference type="AlphaFoldDB" id="A0A521C3P5"/>
<protein>
    <recommendedName>
        <fullName evidence="7">Adenosyl-chloride synthase</fullName>
    </recommendedName>
</protein>
<evidence type="ECO:0000256" key="1">
    <source>
        <dbReference type="ARBA" id="ARBA00022691"/>
    </source>
</evidence>
<feature type="domain" description="S-adenosyl-l-methionine hydroxide adenosyltransferase C-terminal" evidence="4">
    <location>
        <begin position="175"/>
        <end position="251"/>
    </location>
</feature>
<dbReference type="RefSeq" id="WP_142935160.1">
    <property type="nucleotide sequence ID" value="NZ_FXTM01000009.1"/>
</dbReference>
<dbReference type="PANTHER" id="PTHR35092">
    <property type="entry name" value="CHLORINASE MJ1651"/>
    <property type="match status" value="1"/>
</dbReference>
<evidence type="ECO:0000313" key="5">
    <source>
        <dbReference type="EMBL" id="SMO54062.1"/>
    </source>
</evidence>
<dbReference type="Pfam" id="PF01887">
    <property type="entry name" value="SAM_HAT_N"/>
    <property type="match status" value="1"/>
</dbReference>
<dbReference type="Proteomes" id="UP000317315">
    <property type="component" value="Unassembled WGS sequence"/>
</dbReference>
<evidence type="ECO:0000259" key="3">
    <source>
        <dbReference type="Pfam" id="PF01887"/>
    </source>
</evidence>